<dbReference type="InterPro" id="IPR052929">
    <property type="entry name" value="RNase_H-like_EbsB-rel"/>
</dbReference>
<dbReference type="EMBL" id="JAZDWU010000010">
    <property type="protein sequence ID" value="KAK9989918.1"/>
    <property type="molecule type" value="Genomic_DNA"/>
</dbReference>
<dbReference type="PANTHER" id="PTHR47074:SF11">
    <property type="entry name" value="REVERSE TRANSCRIPTASE-LIKE PROTEIN"/>
    <property type="match status" value="1"/>
</dbReference>
<keyword evidence="2" id="KW-1185">Reference proteome</keyword>
<evidence type="ECO:0000313" key="2">
    <source>
        <dbReference type="Proteomes" id="UP001459277"/>
    </source>
</evidence>
<dbReference type="SUPFAM" id="SSF53098">
    <property type="entry name" value="Ribonuclease H-like"/>
    <property type="match status" value="1"/>
</dbReference>
<dbReference type="InterPro" id="IPR012337">
    <property type="entry name" value="RNaseH-like_sf"/>
</dbReference>
<protein>
    <submittedName>
        <fullName evidence="1">Uncharacterized protein</fullName>
    </submittedName>
</protein>
<proteinExistence type="predicted"/>
<dbReference type="AlphaFoldDB" id="A0AAW2BW81"/>
<gene>
    <name evidence="1" type="ORF">SO802_030157</name>
</gene>
<comment type="caution">
    <text evidence="1">The sequence shown here is derived from an EMBL/GenBank/DDBJ whole genome shotgun (WGS) entry which is preliminary data.</text>
</comment>
<reference evidence="1 2" key="1">
    <citation type="submission" date="2024-01" db="EMBL/GenBank/DDBJ databases">
        <title>A telomere-to-telomere, gap-free genome of sweet tea (Lithocarpus litseifolius).</title>
        <authorList>
            <person name="Zhou J."/>
        </authorList>
    </citation>
    <scope>NUCLEOTIDE SEQUENCE [LARGE SCALE GENOMIC DNA]</scope>
    <source>
        <strain evidence="1">Zhou-2022a</strain>
        <tissue evidence="1">Leaf</tissue>
    </source>
</reference>
<sequence>MQEESIIHALGDCPAARKFWLSIGVPQALVDFLNLDLLECLKVNCLCSNHIHANGIPWCSQFPFAVWSLWKHRNRIVFDNSPPNPKLHHVCLQVAREHFYRVHKFRRSIAVQVRWIRRPIDWFKLNSDGASLGNPGKAGRGGLIRDHQGKWIKGYMRHIGLPLLQPKKRKKQ</sequence>
<evidence type="ECO:0000313" key="1">
    <source>
        <dbReference type="EMBL" id="KAK9989918.1"/>
    </source>
</evidence>
<dbReference type="Proteomes" id="UP001459277">
    <property type="component" value="Unassembled WGS sequence"/>
</dbReference>
<organism evidence="1 2">
    <name type="scientific">Lithocarpus litseifolius</name>
    <dbReference type="NCBI Taxonomy" id="425828"/>
    <lineage>
        <taxon>Eukaryota</taxon>
        <taxon>Viridiplantae</taxon>
        <taxon>Streptophyta</taxon>
        <taxon>Embryophyta</taxon>
        <taxon>Tracheophyta</taxon>
        <taxon>Spermatophyta</taxon>
        <taxon>Magnoliopsida</taxon>
        <taxon>eudicotyledons</taxon>
        <taxon>Gunneridae</taxon>
        <taxon>Pentapetalae</taxon>
        <taxon>rosids</taxon>
        <taxon>fabids</taxon>
        <taxon>Fagales</taxon>
        <taxon>Fagaceae</taxon>
        <taxon>Lithocarpus</taxon>
    </lineage>
</organism>
<accession>A0AAW2BW81</accession>
<dbReference type="PANTHER" id="PTHR47074">
    <property type="entry name" value="BNAC02G40300D PROTEIN"/>
    <property type="match status" value="1"/>
</dbReference>
<name>A0AAW2BW81_9ROSI</name>